<dbReference type="STRING" id="545501.BN997_04123"/>
<proteinExistence type="predicted"/>
<dbReference type="Proteomes" id="UP000040453">
    <property type="component" value="Unassembled WGS sequence"/>
</dbReference>
<feature type="compositionally biased region" description="Basic and acidic residues" evidence="1">
    <location>
        <begin position="25"/>
        <end position="37"/>
    </location>
</feature>
<keyword evidence="2" id="KW-0812">Transmembrane</keyword>
<feature type="compositionally biased region" description="Basic and acidic residues" evidence="1">
    <location>
        <begin position="92"/>
        <end position="102"/>
    </location>
</feature>
<feature type="compositionally biased region" description="Basic and acidic residues" evidence="1">
    <location>
        <begin position="55"/>
        <end position="82"/>
    </location>
</feature>
<gene>
    <name evidence="3" type="ORF">BN997_04123</name>
</gene>
<dbReference type="OrthoDB" id="2692154at2"/>
<feature type="region of interest" description="Disordered" evidence="1">
    <location>
        <begin position="25"/>
        <end position="150"/>
    </location>
</feature>
<organism evidence="3 4">
    <name type="scientific">Oceanobacillus oncorhynchi</name>
    <dbReference type="NCBI Taxonomy" id="545501"/>
    <lineage>
        <taxon>Bacteria</taxon>
        <taxon>Bacillati</taxon>
        <taxon>Bacillota</taxon>
        <taxon>Bacilli</taxon>
        <taxon>Bacillales</taxon>
        <taxon>Bacillaceae</taxon>
        <taxon>Oceanobacillus</taxon>
    </lineage>
</organism>
<dbReference type="EMBL" id="CDGG01000001">
    <property type="protein sequence ID" value="CEI84180.1"/>
    <property type="molecule type" value="Genomic_DNA"/>
</dbReference>
<accession>A0A0A1MFK2</accession>
<evidence type="ECO:0000313" key="4">
    <source>
        <dbReference type="Proteomes" id="UP000040453"/>
    </source>
</evidence>
<evidence type="ECO:0000256" key="1">
    <source>
        <dbReference type="SAM" id="MobiDB-lite"/>
    </source>
</evidence>
<feature type="compositionally biased region" description="Low complexity" evidence="1">
    <location>
        <begin position="45"/>
        <end position="54"/>
    </location>
</feature>
<dbReference type="RefSeq" id="WP_042534832.1">
    <property type="nucleotide sequence ID" value="NZ_CDGG01000001.1"/>
</dbReference>
<keyword evidence="4" id="KW-1185">Reference proteome</keyword>
<evidence type="ECO:0000256" key="2">
    <source>
        <dbReference type="SAM" id="Phobius"/>
    </source>
</evidence>
<reference evidence="3 4" key="1">
    <citation type="submission" date="2014-11" db="EMBL/GenBank/DDBJ databases">
        <authorList>
            <person name="Urmite Genomes Urmite Genomes"/>
        </authorList>
    </citation>
    <scope>NUCLEOTIDE SEQUENCE [LARGE SCALE GENOMIC DNA]</scope>
    <source>
        <strain evidence="3 4">Oc5</strain>
    </source>
</reference>
<protein>
    <submittedName>
        <fullName evidence="3">Uncharacterized protein</fullName>
    </submittedName>
</protein>
<sequence>MDWIFENLFLIIIIISGIVAFLGDSKKKQEEQKKEQSRPPNKQAPSRQRQQRSPQEMRTRQQTQRKREQPRAERQVYREGARPDISAGGIEEQQRKQMERMTNRYQTSSQEDVEDAKQNFKDLIVDRKDEADSPGKNEMKKRVSGNLDGKGLVNGIIMAEVLGPPRAKQPYRSIVQRRK</sequence>
<keyword evidence="2" id="KW-0472">Membrane</keyword>
<dbReference type="AlphaFoldDB" id="A0A0A1MFK2"/>
<name>A0A0A1MFK2_9BACI</name>
<evidence type="ECO:0000313" key="3">
    <source>
        <dbReference type="EMBL" id="CEI84180.1"/>
    </source>
</evidence>
<feature type="compositionally biased region" description="Basic and acidic residues" evidence="1">
    <location>
        <begin position="115"/>
        <end position="141"/>
    </location>
</feature>
<feature type="transmembrane region" description="Helical" evidence="2">
    <location>
        <begin position="6"/>
        <end position="23"/>
    </location>
</feature>
<keyword evidence="2" id="KW-1133">Transmembrane helix</keyword>